<dbReference type="EMBL" id="FOJT01000002">
    <property type="protein sequence ID" value="SFA87348.1"/>
    <property type="molecule type" value="Genomic_DNA"/>
</dbReference>
<reference evidence="5" key="1">
    <citation type="submission" date="2016-10" db="EMBL/GenBank/DDBJ databases">
        <authorList>
            <person name="Varghese N."/>
            <person name="Submissions S."/>
        </authorList>
    </citation>
    <scope>NUCLEOTIDE SEQUENCE [LARGE SCALE GENOMIC DNA]</scope>
    <source>
        <strain evidence="5">DSM 21789</strain>
    </source>
</reference>
<evidence type="ECO:0000256" key="3">
    <source>
        <dbReference type="ARBA" id="ARBA00023237"/>
    </source>
</evidence>
<dbReference type="Gene3D" id="2.40.170.20">
    <property type="entry name" value="TonB-dependent receptor, beta-barrel domain"/>
    <property type="match status" value="1"/>
</dbReference>
<dbReference type="SUPFAM" id="SSF56935">
    <property type="entry name" value="Porins"/>
    <property type="match status" value="1"/>
</dbReference>
<dbReference type="STRING" id="498292.SAMN05660845_0746"/>
<dbReference type="RefSeq" id="WP_091474064.1">
    <property type="nucleotide sequence ID" value="NZ_FOJT01000002.1"/>
</dbReference>
<keyword evidence="3" id="KW-0998">Cell outer membrane</keyword>
<gene>
    <name evidence="4" type="ORF">SAMN05660845_0746</name>
</gene>
<name>A0A1I0WGK7_9FLAO</name>
<dbReference type="InterPro" id="IPR036942">
    <property type="entry name" value="Beta-barrel_TonB_sf"/>
</dbReference>
<keyword evidence="5" id="KW-1185">Reference proteome</keyword>
<evidence type="ECO:0000256" key="2">
    <source>
        <dbReference type="ARBA" id="ARBA00023136"/>
    </source>
</evidence>
<accession>A0A1I0WGK7</accession>
<keyword evidence="2" id="KW-0472">Membrane</keyword>
<organism evidence="4 5">
    <name type="scientific">Flavobacterium swingsii</name>
    <dbReference type="NCBI Taxonomy" id="498292"/>
    <lineage>
        <taxon>Bacteria</taxon>
        <taxon>Pseudomonadati</taxon>
        <taxon>Bacteroidota</taxon>
        <taxon>Flavobacteriia</taxon>
        <taxon>Flavobacteriales</taxon>
        <taxon>Flavobacteriaceae</taxon>
        <taxon>Flavobacterium</taxon>
    </lineage>
</organism>
<proteinExistence type="predicted"/>
<evidence type="ECO:0000313" key="4">
    <source>
        <dbReference type="EMBL" id="SFA87348.1"/>
    </source>
</evidence>
<sequence length="591" mass="66827">MKNKIIIILLITFQFSFAQKKDENIGTEVVNVVKPYTPTISDAFKVKEIPTLNDNETSKKEEVKYQIFSFPVASTFTPSKGKAAGVEKAKQEKLFSNYATFGLGNYGTVNTELFVSHEIDNYQYVGGMVRHQSSQGGIKNVVLDDKFSESSVNLMYGYNRQQTNFKLDLGYKHEGYNWYGLPFEKVNFNNIRLDTINPSHQYNTISLGSELTISDSFFEKANLNFVGFSDNYGSKENRFIIKPVLNLDFGDTAVKARFGVDYLNTSFDTSYMLDSRNIGLATNINKSILIFSANPSFKILKDDLSVELGAEVAFLSKMKDVYVYSETNNETKSGFFIYPKVKLSYKVVGDLMIAFAGAEGGLAQNSYANFVGQNKFLSPTLFIEPTDKQYDIYAGLRGKLASTLSYNLKASYISTKNQALFKSNDFWSYNRNKNHYTLGNSMGVVYDDIKTFSFFGELKSDINKNISFGLNAEVNDYITTDSRNKAWNLPTIKASFTTDFNVGKKWYAGTQLFYVGERFDRQINSNLLGHGYVVSLDAYFDINAHVGYKYNERLTAFLKGNNLANQGYEKWLNYPVQGAQVIIGASYKFDF</sequence>
<comment type="subcellular location">
    <subcellularLocation>
        <location evidence="1">Cell outer membrane</location>
    </subcellularLocation>
</comment>
<dbReference type="AlphaFoldDB" id="A0A1I0WGK7"/>
<dbReference type="GO" id="GO:0009279">
    <property type="term" value="C:cell outer membrane"/>
    <property type="evidence" value="ECO:0007669"/>
    <property type="project" value="UniProtKB-SubCell"/>
</dbReference>
<protein>
    <submittedName>
        <fullName evidence="4">TonB dependent receptor</fullName>
    </submittedName>
</protein>
<keyword evidence="4" id="KW-0675">Receptor</keyword>
<evidence type="ECO:0000256" key="1">
    <source>
        <dbReference type="ARBA" id="ARBA00004442"/>
    </source>
</evidence>
<evidence type="ECO:0000313" key="5">
    <source>
        <dbReference type="Proteomes" id="UP000199604"/>
    </source>
</evidence>
<dbReference type="Proteomes" id="UP000199604">
    <property type="component" value="Unassembled WGS sequence"/>
</dbReference>
<dbReference type="OrthoDB" id="1264254at2"/>